<evidence type="ECO:0000256" key="4">
    <source>
        <dbReference type="ARBA" id="ARBA00022519"/>
    </source>
</evidence>
<organism evidence="11 12">
    <name type="scientific">Chryseomicrobium palamuruense</name>
    <dbReference type="NCBI Taxonomy" id="682973"/>
    <lineage>
        <taxon>Bacteria</taxon>
        <taxon>Bacillati</taxon>
        <taxon>Bacillota</taxon>
        <taxon>Bacilli</taxon>
        <taxon>Bacillales</taxon>
        <taxon>Caryophanaceae</taxon>
        <taxon>Chryseomicrobium</taxon>
    </lineage>
</organism>
<evidence type="ECO:0000256" key="2">
    <source>
        <dbReference type="ARBA" id="ARBA00022448"/>
    </source>
</evidence>
<keyword evidence="3" id="KW-1003">Cell membrane</keyword>
<name>A0ABV8USM2_9BACL</name>
<accession>A0ABV8USM2</accession>
<evidence type="ECO:0000256" key="7">
    <source>
        <dbReference type="ARBA" id="ARBA00023136"/>
    </source>
</evidence>
<dbReference type="PANTHER" id="PTHR35011">
    <property type="entry name" value="2,3-DIKETO-L-GULONATE TRAP TRANSPORTER SMALL PERMEASE PROTEIN YIAM"/>
    <property type="match status" value="1"/>
</dbReference>
<feature type="transmembrane region" description="Helical" evidence="9">
    <location>
        <begin position="45"/>
        <end position="63"/>
    </location>
</feature>
<evidence type="ECO:0000313" key="12">
    <source>
        <dbReference type="Proteomes" id="UP001595733"/>
    </source>
</evidence>
<keyword evidence="2" id="KW-0813">Transport</keyword>
<feature type="transmembrane region" description="Helical" evidence="9">
    <location>
        <begin position="12"/>
        <end position="33"/>
    </location>
</feature>
<evidence type="ECO:0000256" key="5">
    <source>
        <dbReference type="ARBA" id="ARBA00022692"/>
    </source>
</evidence>
<keyword evidence="7 9" id="KW-0472">Membrane</keyword>
<evidence type="ECO:0000256" key="8">
    <source>
        <dbReference type="ARBA" id="ARBA00038436"/>
    </source>
</evidence>
<feature type="transmembrane region" description="Helical" evidence="9">
    <location>
        <begin position="121"/>
        <end position="143"/>
    </location>
</feature>
<dbReference type="RefSeq" id="WP_378140585.1">
    <property type="nucleotide sequence ID" value="NZ_JBHSEF010000010.1"/>
</dbReference>
<keyword evidence="4" id="KW-0997">Cell inner membrane</keyword>
<sequence length="164" mass="18610">MGVLKIVTRILGLLAVLCLSGLIIVVSMQILSRYLPISYVWTEELTRYLFLFAISFAAPLALLRNEYINVDLIVNRFPETFRRYYEIGVYVLIACISAVLIREGWIFVEIGKSQASATMPIQMSVIHASILFMGIALFLMSLVRIGFLFKNKKNPYETTYGGEL</sequence>
<dbReference type="EMBL" id="JBHSEF010000010">
    <property type="protein sequence ID" value="MFC4354306.1"/>
    <property type="molecule type" value="Genomic_DNA"/>
</dbReference>
<proteinExistence type="inferred from homology"/>
<comment type="subcellular location">
    <subcellularLocation>
        <location evidence="1">Cell inner membrane</location>
        <topology evidence="1">Multi-pass membrane protein</topology>
    </subcellularLocation>
</comment>
<feature type="domain" description="Tripartite ATP-independent periplasmic transporters DctQ component" evidence="10">
    <location>
        <begin position="22"/>
        <end position="145"/>
    </location>
</feature>
<reference evidence="12" key="1">
    <citation type="journal article" date="2019" name="Int. J. Syst. Evol. Microbiol.">
        <title>The Global Catalogue of Microorganisms (GCM) 10K type strain sequencing project: providing services to taxonomists for standard genome sequencing and annotation.</title>
        <authorList>
            <consortium name="The Broad Institute Genomics Platform"/>
            <consortium name="The Broad Institute Genome Sequencing Center for Infectious Disease"/>
            <person name="Wu L."/>
            <person name="Ma J."/>
        </authorList>
    </citation>
    <scope>NUCLEOTIDE SEQUENCE [LARGE SCALE GENOMIC DNA]</scope>
    <source>
        <strain evidence="12">CCUG 50353</strain>
    </source>
</reference>
<evidence type="ECO:0000313" key="11">
    <source>
        <dbReference type="EMBL" id="MFC4354306.1"/>
    </source>
</evidence>
<feature type="transmembrane region" description="Helical" evidence="9">
    <location>
        <begin position="84"/>
        <end position="101"/>
    </location>
</feature>
<evidence type="ECO:0000256" key="1">
    <source>
        <dbReference type="ARBA" id="ARBA00004429"/>
    </source>
</evidence>
<comment type="caution">
    <text evidence="11">The sequence shown here is derived from an EMBL/GenBank/DDBJ whole genome shotgun (WGS) entry which is preliminary data.</text>
</comment>
<keyword evidence="6 9" id="KW-1133">Transmembrane helix</keyword>
<keyword evidence="12" id="KW-1185">Reference proteome</keyword>
<keyword evidence="5 9" id="KW-0812">Transmembrane</keyword>
<evidence type="ECO:0000256" key="3">
    <source>
        <dbReference type="ARBA" id="ARBA00022475"/>
    </source>
</evidence>
<gene>
    <name evidence="11" type="ORF">ACFO0S_04360</name>
</gene>
<comment type="similarity">
    <text evidence="8">Belongs to the TRAP transporter small permease family.</text>
</comment>
<evidence type="ECO:0000256" key="6">
    <source>
        <dbReference type="ARBA" id="ARBA00022989"/>
    </source>
</evidence>
<evidence type="ECO:0000256" key="9">
    <source>
        <dbReference type="SAM" id="Phobius"/>
    </source>
</evidence>
<dbReference type="PANTHER" id="PTHR35011:SF2">
    <property type="entry name" value="2,3-DIKETO-L-GULONATE TRAP TRANSPORTER SMALL PERMEASE PROTEIN YIAM"/>
    <property type="match status" value="1"/>
</dbReference>
<dbReference type="InterPro" id="IPR055348">
    <property type="entry name" value="DctQ"/>
</dbReference>
<dbReference type="InterPro" id="IPR007387">
    <property type="entry name" value="TRAP_DctQ"/>
</dbReference>
<dbReference type="Pfam" id="PF04290">
    <property type="entry name" value="DctQ"/>
    <property type="match status" value="1"/>
</dbReference>
<evidence type="ECO:0000259" key="10">
    <source>
        <dbReference type="Pfam" id="PF04290"/>
    </source>
</evidence>
<dbReference type="Proteomes" id="UP001595733">
    <property type="component" value="Unassembled WGS sequence"/>
</dbReference>
<protein>
    <submittedName>
        <fullName evidence="11">TRAP transporter small permease</fullName>
    </submittedName>
</protein>